<dbReference type="RefSeq" id="WP_281043244.1">
    <property type="nucleotide sequence ID" value="NZ_JARYGZ010000001.1"/>
</dbReference>
<gene>
    <name evidence="1" type="ORF">QGN17_04115</name>
</gene>
<sequence length="172" mass="18851">MAGEVAPVIVAAEFGKADSAWLDRLRRAHFPVERNVLPAHLTLFHHLPPALLAELDTRLKAAMREMARPSATIGEPMLLGRGVALRVRCAPLEALRADLADIFAGSLTPQDAAGWRPHVTLQNKVEPSVARALHAALCPEFVQPRPLVLTGLATHHYRGGPWERIARYRFAG</sequence>
<dbReference type="SUPFAM" id="SSF55144">
    <property type="entry name" value="LigT-like"/>
    <property type="match status" value="1"/>
</dbReference>
<dbReference type="Gene3D" id="3.90.1140.10">
    <property type="entry name" value="Cyclic phosphodiesterase"/>
    <property type="match status" value="1"/>
</dbReference>
<dbReference type="InterPro" id="IPR009097">
    <property type="entry name" value="Cyclic_Pdiesterase"/>
</dbReference>
<keyword evidence="1" id="KW-0436">Ligase</keyword>
<dbReference type="EMBL" id="JARYGZ010000001">
    <property type="protein sequence ID" value="MDH7637907.1"/>
    <property type="molecule type" value="Genomic_DNA"/>
</dbReference>
<organism evidence="1 2">
    <name type="scientific">Sphingomonas oryzagri</name>
    <dbReference type="NCBI Taxonomy" id="3042314"/>
    <lineage>
        <taxon>Bacteria</taxon>
        <taxon>Pseudomonadati</taxon>
        <taxon>Pseudomonadota</taxon>
        <taxon>Alphaproteobacteria</taxon>
        <taxon>Sphingomonadales</taxon>
        <taxon>Sphingomonadaceae</taxon>
        <taxon>Sphingomonas</taxon>
    </lineage>
</organism>
<reference evidence="1" key="1">
    <citation type="submission" date="2023-04" db="EMBL/GenBank/DDBJ databases">
        <title>Sphingomonas sp. MAHUQ-71 isolated from rice field.</title>
        <authorList>
            <person name="Huq M.A."/>
        </authorList>
    </citation>
    <scope>NUCLEOTIDE SEQUENCE</scope>
    <source>
        <strain evidence="1">MAHUQ-71</strain>
    </source>
</reference>
<accession>A0ABT6MYM7</accession>
<comment type="caution">
    <text evidence="1">The sequence shown here is derived from an EMBL/GenBank/DDBJ whole genome shotgun (WGS) entry which is preliminary data.</text>
</comment>
<evidence type="ECO:0000313" key="2">
    <source>
        <dbReference type="Proteomes" id="UP001160625"/>
    </source>
</evidence>
<name>A0ABT6MYM7_9SPHN</name>
<keyword evidence="2" id="KW-1185">Reference proteome</keyword>
<evidence type="ECO:0000313" key="1">
    <source>
        <dbReference type="EMBL" id="MDH7637907.1"/>
    </source>
</evidence>
<dbReference type="Proteomes" id="UP001160625">
    <property type="component" value="Unassembled WGS sequence"/>
</dbReference>
<dbReference type="Pfam" id="PF13563">
    <property type="entry name" value="2_5_RNA_ligase2"/>
    <property type="match status" value="1"/>
</dbReference>
<proteinExistence type="predicted"/>
<protein>
    <submittedName>
        <fullName evidence="1">2'-5' RNA ligase family protein</fullName>
    </submittedName>
</protein>
<dbReference type="GO" id="GO:0016874">
    <property type="term" value="F:ligase activity"/>
    <property type="evidence" value="ECO:0007669"/>
    <property type="project" value="UniProtKB-KW"/>
</dbReference>